<evidence type="ECO:0000313" key="3">
    <source>
        <dbReference type="Proteomes" id="UP000032266"/>
    </source>
</evidence>
<name>A0A0C5W5R8_9GAMM</name>
<keyword evidence="3" id="KW-1185">Reference proteome</keyword>
<dbReference type="STRING" id="1445510.YC6258_05925"/>
<dbReference type="EMBL" id="CP007142">
    <property type="protein sequence ID" value="AJQ97949.1"/>
    <property type="molecule type" value="Genomic_DNA"/>
</dbReference>
<evidence type="ECO:0000313" key="2">
    <source>
        <dbReference type="EMBL" id="AJQ97949.1"/>
    </source>
</evidence>
<dbReference type="RefSeq" id="WP_044619563.1">
    <property type="nucleotide sequence ID" value="NZ_CP007142.1"/>
</dbReference>
<dbReference type="SUPFAM" id="SSF55729">
    <property type="entry name" value="Acyl-CoA N-acyltransferases (Nat)"/>
    <property type="match status" value="1"/>
</dbReference>
<dbReference type="GO" id="GO:0016747">
    <property type="term" value="F:acyltransferase activity, transferring groups other than amino-acyl groups"/>
    <property type="evidence" value="ECO:0007669"/>
    <property type="project" value="InterPro"/>
</dbReference>
<evidence type="ECO:0000259" key="1">
    <source>
        <dbReference type="PROSITE" id="PS51186"/>
    </source>
</evidence>
<dbReference type="Proteomes" id="UP000032266">
    <property type="component" value="Chromosome"/>
</dbReference>
<dbReference type="EC" id="2.3.1.-" evidence="2"/>
<dbReference type="PROSITE" id="PS51186">
    <property type="entry name" value="GNAT"/>
    <property type="match status" value="1"/>
</dbReference>
<feature type="domain" description="N-acetyltransferase" evidence="1">
    <location>
        <begin position="8"/>
        <end position="162"/>
    </location>
</feature>
<dbReference type="OrthoDB" id="5419426at2"/>
<proteinExistence type="predicted"/>
<dbReference type="HOGENOM" id="CLU_013985_11_2_6"/>
<organism evidence="2 3">
    <name type="scientific">Gynuella sunshinyii YC6258</name>
    <dbReference type="NCBI Taxonomy" id="1445510"/>
    <lineage>
        <taxon>Bacteria</taxon>
        <taxon>Pseudomonadati</taxon>
        <taxon>Pseudomonadota</taxon>
        <taxon>Gammaproteobacteria</taxon>
        <taxon>Oceanospirillales</taxon>
        <taxon>Saccharospirillaceae</taxon>
        <taxon>Gynuella</taxon>
    </lineage>
</organism>
<dbReference type="PANTHER" id="PTHR43305">
    <property type="entry name" value="FAMILY N-ACETYLTRANSFERASE, PUTATIVE (AFU_ORTHOLOGUE AFUA_2G01380)-RELATED"/>
    <property type="match status" value="1"/>
</dbReference>
<dbReference type="InterPro" id="IPR052777">
    <property type="entry name" value="Acetyltransferase_Enz"/>
</dbReference>
<protein>
    <submittedName>
        <fullName evidence="2">Putative acetyltransferase</fullName>
        <ecNumber evidence="2">2.3.1.-</ecNumber>
    </submittedName>
</protein>
<accession>A0A0C5W5R8</accession>
<gene>
    <name evidence="2" type="ORF">YC6258_05925</name>
</gene>
<reference evidence="2 3" key="1">
    <citation type="submission" date="2014-01" db="EMBL/GenBank/DDBJ databases">
        <title>Full genme sequencing of cellulolytic bacterium Gynuella sunshinyii YC6258T gen. nov., sp. nov.</title>
        <authorList>
            <person name="Khan H."/>
            <person name="Chung E.J."/>
            <person name="Chung Y.R."/>
        </authorList>
    </citation>
    <scope>NUCLEOTIDE SEQUENCE [LARGE SCALE GENOMIC DNA]</scope>
    <source>
        <strain evidence="2 3">YC6258</strain>
    </source>
</reference>
<dbReference type="KEGG" id="gsn:YC6258_05925"/>
<dbReference type="InterPro" id="IPR000182">
    <property type="entry name" value="GNAT_dom"/>
</dbReference>
<dbReference type="Pfam" id="PF00583">
    <property type="entry name" value="Acetyltransf_1"/>
    <property type="match status" value="1"/>
</dbReference>
<sequence>MTTKHSITTISTADDAAIAAIIRQVGQEFGAIGEGFGPSDEEVAAMSHHYREQDRSRYFVARLDQTIIGGGGIAALNHSTEVCELKKLFILPRGRGLGLGKAIVEHCLDYARHTGYQRCYLDTLSNMTAAIALYQKMGFERLDAPLAGSIHNGCDIWMVKDL</sequence>
<dbReference type="PANTHER" id="PTHR43305:SF1">
    <property type="entry name" value="FAMILY N-ACETYLTRANSFERASE, PUTATIVE (AFU_ORTHOLOGUE AFUA_2G01380)-RELATED"/>
    <property type="match status" value="1"/>
</dbReference>
<keyword evidence="2" id="KW-0808">Transferase</keyword>
<dbReference type="CDD" id="cd04301">
    <property type="entry name" value="NAT_SF"/>
    <property type="match status" value="1"/>
</dbReference>
<keyword evidence="2" id="KW-0012">Acyltransferase</keyword>
<dbReference type="InterPro" id="IPR016181">
    <property type="entry name" value="Acyl_CoA_acyltransferase"/>
</dbReference>
<dbReference type="AlphaFoldDB" id="A0A0C5W5R8"/>
<dbReference type="Gene3D" id="3.40.630.30">
    <property type="match status" value="1"/>
</dbReference>